<dbReference type="SMART" id="SM01018">
    <property type="entry name" value="B12-binding_2"/>
    <property type="match status" value="1"/>
</dbReference>
<dbReference type="PANTHER" id="PTHR45833:SF1">
    <property type="entry name" value="METHIONINE SYNTHASE"/>
    <property type="match status" value="1"/>
</dbReference>
<protein>
    <submittedName>
        <fullName evidence="4">Methylmalonyl-CoA mutase C-terminal domain-containing protein</fullName>
    </submittedName>
</protein>
<evidence type="ECO:0000256" key="2">
    <source>
        <dbReference type="ARBA" id="ARBA00023285"/>
    </source>
</evidence>
<dbReference type="InterPro" id="IPR036594">
    <property type="entry name" value="Meth_synthase_dom"/>
</dbReference>
<keyword evidence="1" id="KW-0479">Metal-binding</keyword>
<evidence type="ECO:0000256" key="1">
    <source>
        <dbReference type="ARBA" id="ARBA00022723"/>
    </source>
</evidence>
<dbReference type="InterPro" id="IPR003759">
    <property type="entry name" value="Cbl-bd_cap"/>
</dbReference>
<dbReference type="GO" id="GO:0008705">
    <property type="term" value="F:methionine synthase activity"/>
    <property type="evidence" value="ECO:0007669"/>
    <property type="project" value="TreeGrafter"/>
</dbReference>
<dbReference type="GO" id="GO:0031419">
    <property type="term" value="F:cobalamin binding"/>
    <property type="evidence" value="ECO:0007669"/>
    <property type="project" value="InterPro"/>
</dbReference>
<dbReference type="Gene3D" id="3.40.50.280">
    <property type="entry name" value="Cobalamin-binding domain"/>
    <property type="match status" value="1"/>
</dbReference>
<organism evidence="4">
    <name type="scientific">Candidatus Kentrum sp. TC</name>
    <dbReference type="NCBI Taxonomy" id="2126339"/>
    <lineage>
        <taxon>Bacteria</taxon>
        <taxon>Pseudomonadati</taxon>
        <taxon>Pseudomonadota</taxon>
        <taxon>Gammaproteobacteria</taxon>
        <taxon>Candidatus Kentrum</taxon>
    </lineage>
</organism>
<keyword evidence="2" id="KW-0170">Cobalt</keyword>
<sequence>MNNRLVEFKNALLSSERPNVLAILQEEIGVMEPLQCIKTIVLPVLEEIGEEWEKGDIALSQLYMCGGICEEAIDKILPAAAPKRATQPRIAIAVLLDHHSLGKRIVYSILRSSGFEIMDFGAGLTVREIAERAVREKIELLLISTLMLNSALMVKGLRDELDRRETRTKIIVGGAPFRFDPNLWKEVGADAVAMQASESVAVIEKMMGEIA</sequence>
<feature type="domain" description="B12-binding" evidence="3">
    <location>
        <begin position="86"/>
        <end position="211"/>
    </location>
</feature>
<dbReference type="PANTHER" id="PTHR45833">
    <property type="entry name" value="METHIONINE SYNTHASE"/>
    <property type="match status" value="1"/>
</dbReference>
<evidence type="ECO:0000259" key="3">
    <source>
        <dbReference type="PROSITE" id="PS51332"/>
    </source>
</evidence>
<accession>A0A450ZEX0</accession>
<dbReference type="Pfam" id="PF02607">
    <property type="entry name" value="B12-binding_2"/>
    <property type="match status" value="1"/>
</dbReference>
<dbReference type="PROSITE" id="PS51332">
    <property type="entry name" value="B12_BINDING"/>
    <property type="match status" value="1"/>
</dbReference>
<dbReference type="EMBL" id="CAADFS010000167">
    <property type="protein sequence ID" value="VFK52321.1"/>
    <property type="molecule type" value="Genomic_DNA"/>
</dbReference>
<proteinExistence type="predicted"/>
<dbReference type="InterPro" id="IPR036724">
    <property type="entry name" value="Cobalamin-bd_sf"/>
</dbReference>
<dbReference type="Gene3D" id="1.10.1240.10">
    <property type="entry name" value="Methionine synthase domain"/>
    <property type="match status" value="1"/>
</dbReference>
<dbReference type="GO" id="GO:0046653">
    <property type="term" value="P:tetrahydrofolate metabolic process"/>
    <property type="evidence" value="ECO:0007669"/>
    <property type="project" value="TreeGrafter"/>
</dbReference>
<dbReference type="AlphaFoldDB" id="A0A450ZEX0"/>
<dbReference type="Pfam" id="PF02310">
    <property type="entry name" value="B12-binding"/>
    <property type="match status" value="1"/>
</dbReference>
<dbReference type="GO" id="GO:0046872">
    <property type="term" value="F:metal ion binding"/>
    <property type="evidence" value="ECO:0007669"/>
    <property type="project" value="UniProtKB-KW"/>
</dbReference>
<dbReference type="InterPro" id="IPR050554">
    <property type="entry name" value="Met_Synthase/Corrinoid"/>
</dbReference>
<dbReference type="SUPFAM" id="SSF52242">
    <property type="entry name" value="Cobalamin (vitamin B12)-binding domain"/>
    <property type="match status" value="1"/>
</dbReference>
<dbReference type="GO" id="GO:0005829">
    <property type="term" value="C:cytosol"/>
    <property type="evidence" value="ECO:0007669"/>
    <property type="project" value="TreeGrafter"/>
</dbReference>
<gene>
    <name evidence="4" type="ORF">BECKTC1821D_GA0114238_11675</name>
</gene>
<reference evidence="4" key="1">
    <citation type="submission" date="2019-02" db="EMBL/GenBank/DDBJ databases">
        <authorList>
            <person name="Gruber-Vodicka R. H."/>
            <person name="Seah K. B. B."/>
        </authorList>
    </citation>
    <scope>NUCLEOTIDE SEQUENCE</scope>
    <source>
        <strain evidence="4">BECK_BZ123</strain>
    </source>
</reference>
<dbReference type="InterPro" id="IPR006158">
    <property type="entry name" value="Cobalamin-bd"/>
</dbReference>
<evidence type="ECO:0000313" key="4">
    <source>
        <dbReference type="EMBL" id="VFK52321.1"/>
    </source>
</evidence>
<dbReference type="GO" id="GO:0050667">
    <property type="term" value="P:homocysteine metabolic process"/>
    <property type="evidence" value="ECO:0007669"/>
    <property type="project" value="TreeGrafter"/>
</dbReference>
<name>A0A450ZEX0_9GAMM</name>
<dbReference type="SUPFAM" id="SSF47644">
    <property type="entry name" value="Methionine synthase domain"/>
    <property type="match status" value="1"/>
</dbReference>